<gene>
    <name evidence="3" type="ORF">SBRY_50309</name>
</gene>
<dbReference type="InterPro" id="IPR025246">
    <property type="entry name" value="IS30-like_HTH"/>
</dbReference>
<dbReference type="PANTHER" id="PTHR10948">
    <property type="entry name" value="TRANSPOSASE"/>
    <property type="match status" value="1"/>
</dbReference>
<accession>A0A9W4H444</accession>
<evidence type="ECO:0000313" key="4">
    <source>
        <dbReference type="Proteomes" id="UP001153328"/>
    </source>
</evidence>
<feature type="domain" description="Transposase IS30-like HTH" evidence="2">
    <location>
        <begin position="80"/>
        <end position="119"/>
    </location>
</feature>
<dbReference type="Proteomes" id="UP001153328">
    <property type="component" value="Unassembled WGS sequence"/>
</dbReference>
<feature type="region of interest" description="Disordered" evidence="1">
    <location>
        <begin position="51"/>
        <end position="82"/>
    </location>
</feature>
<sequence length="242" mass="27323">MDYKIRQDRTPQERKKLTAGRAAYFQLMREGYSNKEVCRIVGINPRTGKVWGNGRNAHKGRSRSAPPVRGAASTGPSRYLRESDGIHIADGLREKASLRPIAAEFGRSPSAIGREVRRNGKLYEAGGAWAYRPHAARGRADGRRPRPKQGKIGRNPELREFVQDHLERRWSPEQISRVLRLRFPDGPEMHVVHGTIYQAPTSRVWDTPAGRLAQLLDRRLITATRPPPGCASRRWEVSPPTT</sequence>
<dbReference type="RefSeq" id="WP_205043780.1">
    <property type="nucleotide sequence ID" value="NZ_CAJVAX010000019.1"/>
</dbReference>
<evidence type="ECO:0000313" key="3">
    <source>
        <dbReference type="EMBL" id="CAG7650245.1"/>
    </source>
</evidence>
<evidence type="ECO:0000256" key="1">
    <source>
        <dbReference type="SAM" id="MobiDB-lite"/>
    </source>
</evidence>
<dbReference type="GO" id="GO:0032196">
    <property type="term" value="P:transposition"/>
    <property type="evidence" value="ECO:0007669"/>
    <property type="project" value="TreeGrafter"/>
</dbReference>
<evidence type="ECO:0000259" key="2">
    <source>
        <dbReference type="Pfam" id="PF13936"/>
    </source>
</evidence>
<dbReference type="AlphaFoldDB" id="A0A9W4H444"/>
<proteinExistence type="predicted"/>
<organism evidence="3 4">
    <name type="scientific">Actinacidiphila bryophytorum</name>
    <dbReference type="NCBI Taxonomy" id="1436133"/>
    <lineage>
        <taxon>Bacteria</taxon>
        <taxon>Bacillati</taxon>
        <taxon>Actinomycetota</taxon>
        <taxon>Actinomycetes</taxon>
        <taxon>Kitasatosporales</taxon>
        <taxon>Streptomycetaceae</taxon>
        <taxon>Actinacidiphila</taxon>
    </lineage>
</organism>
<dbReference type="PANTHER" id="PTHR10948:SF23">
    <property type="entry name" value="TRANSPOSASE INSI FOR INSERTION SEQUENCE ELEMENT IS30A-RELATED"/>
    <property type="match status" value="1"/>
</dbReference>
<reference evidence="3" key="1">
    <citation type="submission" date="2021-06" db="EMBL/GenBank/DDBJ databases">
        <authorList>
            <person name="Arsene-Ploetze F."/>
        </authorList>
    </citation>
    <scope>NUCLEOTIDE SEQUENCE</scope>
    <source>
        <strain evidence="3">SBRY1</strain>
    </source>
</reference>
<dbReference type="InterPro" id="IPR051917">
    <property type="entry name" value="Transposase-Integrase"/>
</dbReference>
<dbReference type="GO" id="GO:0005829">
    <property type="term" value="C:cytosol"/>
    <property type="evidence" value="ECO:0007669"/>
    <property type="project" value="TreeGrafter"/>
</dbReference>
<name>A0A9W4H444_9ACTN</name>
<dbReference type="GO" id="GO:0004803">
    <property type="term" value="F:transposase activity"/>
    <property type="evidence" value="ECO:0007669"/>
    <property type="project" value="TreeGrafter"/>
</dbReference>
<feature type="region of interest" description="Disordered" evidence="1">
    <location>
        <begin position="223"/>
        <end position="242"/>
    </location>
</feature>
<keyword evidence="4" id="KW-1185">Reference proteome</keyword>
<comment type="caution">
    <text evidence="3">The sequence shown here is derived from an EMBL/GenBank/DDBJ whole genome shotgun (WGS) entry which is preliminary data.</text>
</comment>
<dbReference type="Pfam" id="PF13936">
    <property type="entry name" value="HTH_38"/>
    <property type="match status" value="1"/>
</dbReference>
<protein>
    <recommendedName>
        <fullName evidence="2">Transposase IS30-like HTH domain-containing protein</fullName>
    </recommendedName>
</protein>
<feature type="region of interest" description="Disordered" evidence="1">
    <location>
        <begin position="134"/>
        <end position="154"/>
    </location>
</feature>
<dbReference type="EMBL" id="CAJVAX010000019">
    <property type="protein sequence ID" value="CAG7650245.1"/>
    <property type="molecule type" value="Genomic_DNA"/>
</dbReference>